<sequence>MEHTPGPWHVNGVDAILSVKGNRSVAKVYHPEADARLIAAAPELLEALEHAESGLRRLLSLNVWNEQANNPTYTRASQQAKDNADEARATIKAAKGDA</sequence>
<gene>
    <name evidence="2" type="ORF">LCGC14_3132890</name>
</gene>
<feature type="compositionally biased region" description="Basic and acidic residues" evidence="1">
    <location>
        <begin position="82"/>
        <end position="98"/>
    </location>
</feature>
<name>A0A0F8Y653_9ZZZZ</name>
<accession>A0A0F8Y653</accession>
<reference evidence="2" key="1">
    <citation type="journal article" date="2015" name="Nature">
        <title>Complex archaea that bridge the gap between prokaryotes and eukaryotes.</title>
        <authorList>
            <person name="Spang A."/>
            <person name="Saw J.H."/>
            <person name="Jorgensen S.L."/>
            <person name="Zaremba-Niedzwiedzka K."/>
            <person name="Martijn J."/>
            <person name="Lind A.E."/>
            <person name="van Eijk R."/>
            <person name="Schleper C."/>
            <person name="Guy L."/>
            <person name="Ettema T.J."/>
        </authorList>
    </citation>
    <scope>NUCLEOTIDE SEQUENCE</scope>
</reference>
<dbReference type="AlphaFoldDB" id="A0A0F8Y653"/>
<evidence type="ECO:0000313" key="2">
    <source>
        <dbReference type="EMBL" id="KKK49654.1"/>
    </source>
</evidence>
<comment type="caution">
    <text evidence="2">The sequence shown here is derived from an EMBL/GenBank/DDBJ whole genome shotgun (WGS) entry which is preliminary data.</text>
</comment>
<dbReference type="EMBL" id="LAZR01068428">
    <property type="protein sequence ID" value="KKK49654.1"/>
    <property type="molecule type" value="Genomic_DNA"/>
</dbReference>
<evidence type="ECO:0000256" key="1">
    <source>
        <dbReference type="SAM" id="MobiDB-lite"/>
    </source>
</evidence>
<feature type="region of interest" description="Disordered" evidence="1">
    <location>
        <begin position="73"/>
        <end position="98"/>
    </location>
</feature>
<proteinExistence type="predicted"/>
<protein>
    <submittedName>
        <fullName evidence="2">Uncharacterized protein</fullName>
    </submittedName>
</protein>
<organism evidence="2">
    <name type="scientific">marine sediment metagenome</name>
    <dbReference type="NCBI Taxonomy" id="412755"/>
    <lineage>
        <taxon>unclassified sequences</taxon>
        <taxon>metagenomes</taxon>
        <taxon>ecological metagenomes</taxon>
    </lineage>
</organism>